<proteinExistence type="predicted"/>
<evidence type="ECO:0000313" key="5">
    <source>
        <dbReference type="Proteomes" id="UP000254230"/>
    </source>
</evidence>
<evidence type="ECO:0000256" key="1">
    <source>
        <dbReference type="SAM" id="Phobius"/>
    </source>
</evidence>
<gene>
    <name evidence="2" type="ORF">Lqua_1281</name>
    <name evidence="3" type="ORF">NCTC12376_01512</name>
</gene>
<dbReference type="Proteomes" id="UP000054639">
    <property type="component" value="Unassembled WGS sequence"/>
</dbReference>
<accession>A0A378KU41</accession>
<evidence type="ECO:0000313" key="2">
    <source>
        <dbReference type="EMBL" id="KTD51054.1"/>
    </source>
</evidence>
<reference evidence="3 5" key="2">
    <citation type="submission" date="2018-06" db="EMBL/GenBank/DDBJ databases">
        <authorList>
            <consortium name="Pathogen Informatics"/>
            <person name="Doyle S."/>
        </authorList>
    </citation>
    <scope>NUCLEOTIDE SEQUENCE [LARGE SCALE GENOMIC DNA]</scope>
    <source>
        <strain evidence="3 5">NCTC12376</strain>
    </source>
</reference>
<evidence type="ECO:0000313" key="3">
    <source>
        <dbReference type="EMBL" id="STY17699.1"/>
    </source>
</evidence>
<name>A0A378KU41_9GAMM</name>
<dbReference type="Proteomes" id="UP000254230">
    <property type="component" value="Unassembled WGS sequence"/>
</dbReference>
<dbReference type="EMBL" id="UGOW01000001">
    <property type="protein sequence ID" value="STY17699.1"/>
    <property type="molecule type" value="Genomic_DNA"/>
</dbReference>
<reference evidence="2 4" key="1">
    <citation type="submission" date="2015-11" db="EMBL/GenBank/DDBJ databases">
        <title>Genomic analysis of 38 Legionella species identifies large and diverse effector repertoires.</title>
        <authorList>
            <person name="Burstein D."/>
            <person name="Amaro F."/>
            <person name="Zusman T."/>
            <person name="Lifshitz Z."/>
            <person name="Cohen O."/>
            <person name="Gilbert J.A."/>
            <person name="Pupko T."/>
            <person name="Shuman H.A."/>
            <person name="Segal G."/>
        </authorList>
    </citation>
    <scope>NUCLEOTIDE SEQUENCE [LARGE SCALE GENOMIC DNA]</scope>
    <source>
        <strain evidence="2 4">ATCC 49507</strain>
    </source>
</reference>
<evidence type="ECO:0000313" key="4">
    <source>
        <dbReference type="Proteomes" id="UP000054639"/>
    </source>
</evidence>
<keyword evidence="1" id="KW-0472">Membrane</keyword>
<dbReference type="EMBL" id="LNYR01000012">
    <property type="protein sequence ID" value="KTD51054.1"/>
    <property type="molecule type" value="Genomic_DNA"/>
</dbReference>
<protein>
    <submittedName>
        <fullName evidence="3">Uncharacterized protein</fullName>
    </submittedName>
</protein>
<dbReference type="AlphaFoldDB" id="A0A378KU41"/>
<keyword evidence="1" id="KW-1133">Transmembrane helix</keyword>
<keyword evidence="4" id="KW-1185">Reference proteome</keyword>
<keyword evidence="1" id="KW-0812">Transmembrane</keyword>
<feature type="transmembrane region" description="Helical" evidence="1">
    <location>
        <begin position="267"/>
        <end position="287"/>
    </location>
</feature>
<organism evidence="3 5">
    <name type="scientific">Legionella quateirensis</name>
    <dbReference type="NCBI Taxonomy" id="45072"/>
    <lineage>
        <taxon>Bacteria</taxon>
        <taxon>Pseudomonadati</taxon>
        <taxon>Pseudomonadota</taxon>
        <taxon>Gammaproteobacteria</taxon>
        <taxon>Legionellales</taxon>
        <taxon>Legionellaceae</taxon>
        <taxon>Legionella</taxon>
    </lineage>
</organism>
<sequence>MLNVVSLGTCAQIYAQAAVNEPLFNDMEMVKIWHNKDERSLGPGTLPKHQYDNDNCVTFESTVPFVTFCEEFSNSEYNNPDFYHLLTHNCANGARVALQLAGIKLDLPLIQFGRFFEPSCILRIPGITLTPLTLFEAARHYKVQQLQSSALATHFNRLVDQLNSQIILQTNPQIRVQTQTIVDESIRRVIKRPHRLKMCTDVLNATQSFLTKDSDKADYKNYLQQSSFFRHRIKPLPAVYFGRAIDTLAFLEMTRWVMFFAMIEPKFGYIIDLIAFLLTIKGIYSLVQDIQNHTGAMSKPTQLSSAMVEFVKTISEHSIEFDEENERFNVSRSYASTAILPIESPML</sequence>